<keyword evidence="2" id="KW-1185">Reference proteome</keyword>
<sequence length="101" mass="11802">MFFFQSCNRPIPSSITSHLVCVVMALDGNERRFIVDETLRLRSPPDVPASSNVVLRPQRLYCPRGLLFKLSILEKKFVTVLMSIYIFFWFQGIRQFPGFDR</sequence>
<dbReference type="AlphaFoldDB" id="A0A0N4WVM5"/>
<evidence type="ECO:0000313" key="1">
    <source>
        <dbReference type="EMBL" id="VDO57689.1"/>
    </source>
</evidence>
<reference evidence="1 2" key="2">
    <citation type="submission" date="2018-11" db="EMBL/GenBank/DDBJ databases">
        <authorList>
            <consortium name="Pathogen Informatics"/>
        </authorList>
    </citation>
    <scope>NUCLEOTIDE SEQUENCE [LARGE SCALE GENOMIC DNA]</scope>
    <source>
        <strain evidence="1 2">MHpl1</strain>
    </source>
</reference>
<dbReference type="EMBL" id="UZAF01019105">
    <property type="protein sequence ID" value="VDO57689.1"/>
    <property type="molecule type" value="Genomic_DNA"/>
</dbReference>
<evidence type="ECO:0000313" key="3">
    <source>
        <dbReference type="WBParaSite" id="HPLM_0001575501-mRNA-1"/>
    </source>
</evidence>
<dbReference type="WBParaSite" id="HPLM_0001575501-mRNA-1">
    <property type="protein sequence ID" value="HPLM_0001575501-mRNA-1"/>
    <property type="gene ID" value="HPLM_0001575501"/>
</dbReference>
<gene>
    <name evidence="1" type="ORF">HPLM_LOCUS15747</name>
</gene>
<evidence type="ECO:0000313" key="2">
    <source>
        <dbReference type="Proteomes" id="UP000268014"/>
    </source>
</evidence>
<name>A0A0N4WVM5_HAEPC</name>
<dbReference type="Proteomes" id="UP000268014">
    <property type="component" value="Unassembled WGS sequence"/>
</dbReference>
<dbReference type="OrthoDB" id="5856343at2759"/>
<protein>
    <submittedName>
        <fullName evidence="3">Secreted protein</fullName>
    </submittedName>
</protein>
<organism evidence="3">
    <name type="scientific">Haemonchus placei</name>
    <name type="common">Barber's pole worm</name>
    <dbReference type="NCBI Taxonomy" id="6290"/>
    <lineage>
        <taxon>Eukaryota</taxon>
        <taxon>Metazoa</taxon>
        <taxon>Ecdysozoa</taxon>
        <taxon>Nematoda</taxon>
        <taxon>Chromadorea</taxon>
        <taxon>Rhabditida</taxon>
        <taxon>Rhabditina</taxon>
        <taxon>Rhabditomorpha</taxon>
        <taxon>Strongyloidea</taxon>
        <taxon>Trichostrongylidae</taxon>
        <taxon>Haemonchus</taxon>
    </lineage>
</organism>
<accession>A0A0N4WVM5</accession>
<reference evidence="3" key="1">
    <citation type="submission" date="2017-02" db="UniProtKB">
        <authorList>
            <consortium name="WormBaseParasite"/>
        </authorList>
    </citation>
    <scope>IDENTIFICATION</scope>
</reference>
<proteinExistence type="predicted"/>